<gene>
    <name evidence="8" type="ORF">SYK_34570</name>
</gene>
<dbReference type="InterPro" id="IPR010809">
    <property type="entry name" value="FliD_C"/>
</dbReference>
<evidence type="ECO:0000313" key="9">
    <source>
        <dbReference type="Proteomes" id="UP001317742"/>
    </source>
</evidence>
<keyword evidence="8" id="KW-0282">Flagellum</keyword>
<dbReference type="InterPro" id="IPR040026">
    <property type="entry name" value="FliD"/>
</dbReference>
<keyword evidence="3" id="KW-0175">Coiled coil</keyword>
<dbReference type="InterPro" id="IPR003481">
    <property type="entry name" value="FliD_N"/>
</dbReference>
<sequence length="581" mass="61878">MAENAYTSGSINFAGLGNGTDFNKLIDGLVEVEQKRVTRLENWKASWETKNEQFKNLNTQMLSLKTTLEGFDTTNEFMSKAVSSTNTNVLVATANADAQAASHTVEVGQLATNDVLITTSGASGLDSVIATADTSFTYSYGGKSYTVDNIAAGTTLDSFVNIINNHPDSRSNIRASTLFDGSVYHLQLTGIDPGADNQIVISNAGSLVFGTGDFTQTQDAQNAQLRINGFPASGAGWLERSTNIVDDAIEGLTLDLKDSDPGSTVTISVTTDKQAMQDTVTKFVEAINLVRANIIAMTKVDETKGTTSTGGSSLVDVSDTKGSILTGNYGIDIVSQNLKNITAEMGLGFAPWDEETLTGDKYSALSQLGILTDAEQGSPTYGLLKIDYDELSKALDENPDAVAKLFSSESQGKSQSPDFTFKSLIDGTTKAGFYDIEIVSDGTQITSATINGEEATVSGWEITGKSGDSLGMAIRLDNTSAGSHSGKIAVQKGKAGELIDELTSLTKPYNEFTYEGGPLAVLQNNYNDIMSSIDDKIAYETTRISKMETNMRLKFSRLDALLGQYSLKQGQLSSAIAQLGN</sequence>
<reference evidence="8 9" key="1">
    <citation type="submission" date="2022-08" db="EMBL/GenBank/DDBJ databases">
        <title>Genome Sequence of the sulphate-reducing bacterium, Pseudodesulfovibrio sp. SYK.</title>
        <authorList>
            <person name="Kondo R."/>
            <person name="Kataoka T."/>
        </authorList>
    </citation>
    <scope>NUCLEOTIDE SEQUENCE [LARGE SCALE GENOMIC DNA]</scope>
    <source>
        <strain evidence="8 9">SYK</strain>
    </source>
</reference>
<keyword evidence="8" id="KW-0966">Cell projection</keyword>
<keyword evidence="4 5" id="KW-0975">Bacterial flagellum</keyword>
<feature type="domain" description="Flagellar hook-associated protein 2 C-terminal" evidence="7">
    <location>
        <begin position="220"/>
        <end position="565"/>
    </location>
</feature>
<protein>
    <recommendedName>
        <fullName evidence="5">Flagellar hook-associated protein 2</fullName>
        <shortName evidence="5">HAP2</shortName>
    </recommendedName>
    <alternativeName>
        <fullName evidence="5">Flagellar cap protein</fullName>
    </alternativeName>
</protein>
<proteinExistence type="inferred from homology"/>
<comment type="similarity">
    <text evidence="1 5">Belongs to the FliD family.</text>
</comment>
<comment type="subunit">
    <text evidence="2 5">Homopentamer.</text>
</comment>
<accession>A0ABN6S9X1</accession>
<dbReference type="RefSeq" id="WP_281761571.1">
    <property type="nucleotide sequence ID" value="NZ_AP026709.1"/>
</dbReference>
<evidence type="ECO:0000256" key="1">
    <source>
        <dbReference type="ARBA" id="ARBA00009764"/>
    </source>
</evidence>
<dbReference type="Pfam" id="PF02465">
    <property type="entry name" value="FliD_N"/>
    <property type="match status" value="1"/>
</dbReference>
<dbReference type="Proteomes" id="UP001317742">
    <property type="component" value="Chromosome"/>
</dbReference>
<feature type="domain" description="Flagellar hook-associated protein 2 N-terminal" evidence="6">
    <location>
        <begin position="19"/>
        <end position="114"/>
    </location>
</feature>
<evidence type="ECO:0000256" key="3">
    <source>
        <dbReference type="ARBA" id="ARBA00023054"/>
    </source>
</evidence>
<dbReference type="EMBL" id="AP026709">
    <property type="protein sequence ID" value="BDQ39097.1"/>
    <property type="molecule type" value="Genomic_DNA"/>
</dbReference>
<evidence type="ECO:0000256" key="4">
    <source>
        <dbReference type="ARBA" id="ARBA00023143"/>
    </source>
</evidence>
<evidence type="ECO:0000256" key="5">
    <source>
        <dbReference type="RuleBase" id="RU362066"/>
    </source>
</evidence>
<name>A0ABN6S9X1_9BACT</name>
<dbReference type="PANTHER" id="PTHR30288">
    <property type="entry name" value="FLAGELLAR CAP/ASSEMBLY PROTEIN FLID"/>
    <property type="match status" value="1"/>
</dbReference>
<dbReference type="PANTHER" id="PTHR30288:SF0">
    <property type="entry name" value="FLAGELLAR HOOK-ASSOCIATED PROTEIN 2"/>
    <property type="match status" value="1"/>
</dbReference>
<organism evidence="8 9">
    <name type="scientific">Pseudodesulfovibrio nedwellii</name>
    <dbReference type="NCBI Taxonomy" id="2973072"/>
    <lineage>
        <taxon>Bacteria</taxon>
        <taxon>Pseudomonadati</taxon>
        <taxon>Thermodesulfobacteriota</taxon>
        <taxon>Desulfovibrionia</taxon>
        <taxon>Desulfovibrionales</taxon>
        <taxon>Desulfovibrionaceae</taxon>
    </lineage>
</organism>
<dbReference type="Pfam" id="PF07195">
    <property type="entry name" value="FliD_C"/>
    <property type="match status" value="1"/>
</dbReference>
<comment type="function">
    <text evidence="5">Required for morphogenesis and for the elongation of the flagellar filament by facilitating polymerization of the flagellin monomers at the tip of growing filament. Forms a capping structure, which prevents flagellin subunits (transported through the central channel of the flagellum) from leaking out without polymerization at the distal end.</text>
</comment>
<evidence type="ECO:0000256" key="2">
    <source>
        <dbReference type="ARBA" id="ARBA00011255"/>
    </source>
</evidence>
<evidence type="ECO:0000313" key="8">
    <source>
        <dbReference type="EMBL" id="BDQ39097.1"/>
    </source>
</evidence>
<evidence type="ECO:0000259" key="7">
    <source>
        <dbReference type="Pfam" id="PF07195"/>
    </source>
</evidence>
<evidence type="ECO:0000259" key="6">
    <source>
        <dbReference type="Pfam" id="PF02465"/>
    </source>
</evidence>
<keyword evidence="8" id="KW-0969">Cilium</keyword>
<keyword evidence="9" id="KW-1185">Reference proteome</keyword>
<comment type="subcellular location">
    <subcellularLocation>
        <location evidence="5">Secreted</location>
    </subcellularLocation>
    <subcellularLocation>
        <location evidence="5">Bacterial flagellum</location>
    </subcellularLocation>
</comment>
<keyword evidence="5" id="KW-0964">Secreted</keyword>